<dbReference type="InterPro" id="IPR023606">
    <property type="entry name" value="CoA-Trfase_III_dom_1_sf"/>
</dbReference>
<feature type="compositionally biased region" description="Basic and acidic residues" evidence="2">
    <location>
        <begin position="49"/>
        <end position="66"/>
    </location>
</feature>
<evidence type="ECO:0000256" key="2">
    <source>
        <dbReference type="SAM" id="MobiDB-lite"/>
    </source>
</evidence>
<evidence type="ECO:0000313" key="4">
    <source>
        <dbReference type="Proteomes" id="UP001150924"/>
    </source>
</evidence>
<feature type="region of interest" description="Disordered" evidence="2">
    <location>
        <begin position="137"/>
        <end position="166"/>
    </location>
</feature>
<dbReference type="InterPro" id="IPR003673">
    <property type="entry name" value="CoA-Trfase_fam_III"/>
</dbReference>
<dbReference type="InterPro" id="IPR050483">
    <property type="entry name" value="CoA-transferase_III_domain"/>
</dbReference>
<dbReference type="AlphaFoldDB" id="A0A9X3EX96"/>
<gene>
    <name evidence="3" type="ORF">OV079_42330</name>
</gene>
<dbReference type="GO" id="GO:0008410">
    <property type="term" value="F:CoA-transferase activity"/>
    <property type="evidence" value="ECO:0007669"/>
    <property type="project" value="TreeGrafter"/>
</dbReference>
<protein>
    <submittedName>
        <fullName evidence="3">CoA transferase</fullName>
    </submittedName>
</protein>
<evidence type="ECO:0000313" key="3">
    <source>
        <dbReference type="EMBL" id="MCY1012077.1"/>
    </source>
</evidence>
<proteinExistence type="predicted"/>
<evidence type="ECO:0000256" key="1">
    <source>
        <dbReference type="ARBA" id="ARBA00022679"/>
    </source>
</evidence>
<dbReference type="SUPFAM" id="SSF89796">
    <property type="entry name" value="CoA-transferase family III (CaiB/BaiF)"/>
    <property type="match status" value="1"/>
</dbReference>
<dbReference type="EMBL" id="JAPNKE010000002">
    <property type="protein sequence ID" value="MCY1012077.1"/>
    <property type="molecule type" value="Genomic_DNA"/>
</dbReference>
<dbReference type="PANTHER" id="PTHR48207:SF3">
    <property type="entry name" value="SUCCINATE--HYDROXYMETHYLGLUTARATE COA-TRANSFERASE"/>
    <property type="match status" value="1"/>
</dbReference>
<dbReference type="Proteomes" id="UP001150924">
    <property type="component" value="Unassembled WGS sequence"/>
</dbReference>
<dbReference type="Gene3D" id="3.40.50.10540">
    <property type="entry name" value="Crotonobetainyl-coa:carnitine coa-transferase, domain 1"/>
    <property type="match status" value="1"/>
</dbReference>
<feature type="region of interest" description="Disordered" evidence="2">
    <location>
        <begin position="1"/>
        <end position="69"/>
    </location>
</feature>
<accession>A0A9X3EX96</accession>
<dbReference type="Pfam" id="PF02515">
    <property type="entry name" value="CoA_transf_3"/>
    <property type="match status" value="1"/>
</dbReference>
<reference evidence="3" key="1">
    <citation type="submission" date="2022-11" db="EMBL/GenBank/DDBJ databases">
        <title>Minimal conservation of predation-associated metabolite biosynthetic gene clusters underscores biosynthetic potential of Myxococcota including descriptions for ten novel species: Archangium lansinium sp. nov., Myxococcus landrumus sp. nov., Nannocystis bai.</title>
        <authorList>
            <person name="Ahearne A."/>
            <person name="Stevens C."/>
            <person name="Phillips K."/>
        </authorList>
    </citation>
    <scope>NUCLEOTIDE SEQUENCE</scope>
    <source>
        <strain evidence="3">Na p29</strain>
    </source>
</reference>
<comment type="caution">
    <text evidence="3">The sequence shown here is derived from an EMBL/GenBank/DDBJ whole genome shotgun (WGS) entry which is preliminary data.</text>
</comment>
<dbReference type="PANTHER" id="PTHR48207">
    <property type="entry name" value="SUCCINATE--HYDROXYMETHYLGLUTARATE COA-TRANSFERASE"/>
    <property type="match status" value="1"/>
</dbReference>
<keyword evidence="1 3" id="KW-0808">Transferase</keyword>
<keyword evidence="4" id="KW-1185">Reference proteome</keyword>
<name>A0A9X3EX96_9BACT</name>
<organism evidence="3 4">
    <name type="scientific">Nannocystis pusilla</name>
    <dbReference type="NCBI Taxonomy" id="889268"/>
    <lineage>
        <taxon>Bacteria</taxon>
        <taxon>Pseudomonadati</taxon>
        <taxon>Myxococcota</taxon>
        <taxon>Polyangia</taxon>
        <taxon>Nannocystales</taxon>
        <taxon>Nannocystaceae</taxon>
        <taxon>Nannocystis</taxon>
    </lineage>
</organism>
<sequence>MLFRLPCGSPIVSSDPWKSRSPARRPARARPVADPRRAQRRPAARGSRGRCDQDRTSSGDDTRRWGPPDFEGGAAYYLACNRNKRSRVLDFKRPADREVLLSLLAGADVLLENFKVGDLARHGLDYAALAPGARAWSTAASPASARPAPTPAASATTRSSRASAGS</sequence>